<gene>
    <name evidence="2" type="ORF">N5I07_09720</name>
</gene>
<sequence length="145" mass="15845">MTEPHIDSRTLNLVTPGGLTSEVTVRALTALQLFDYQTYLADVEWPAQPPEGDDKAAHKYTLQVQRVVYELNATMAAYGLHYLNPADTLDEARQRVMNSYPLPDHIMRLAVAVKALSGLATPAPSAGEPQEDDGTTKEPADPKKA</sequence>
<feature type="compositionally biased region" description="Basic and acidic residues" evidence="1">
    <location>
        <begin position="134"/>
        <end position="145"/>
    </location>
</feature>
<dbReference type="Proteomes" id="UP001160758">
    <property type="component" value="Unassembled WGS sequence"/>
</dbReference>
<reference evidence="2" key="1">
    <citation type="submission" date="2022-09" db="EMBL/GenBank/DDBJ databases">
        <title>Intensive care unit water sources are persistently colonized with multi-drug resistant bacteria and are the site of extensive horizontal gene transfer of antibiotic resistance genes.</title>
        <authorList>
            <person name="Diorio-Toth L."/>
        </authorList>
    </citation>
    <scope>NUCLEOTIDE SEQUENCE</scope>
    <source>
        <strain evidence="2">GD03796</strain>
    </source>
</reference>
<protein>
    <recommendedName>
        <fullName evidence="4">Phage tail protein</fullName>
    </recommendedName>
</protein>
<dbReference type="RefSeq" id="WP_279981371.1">
    <property type="nucleotide sequence ID" value="NZ_JAOCFT010000001.1"/>
</dbReference>
<accession>A0AA43AIJ4</accession>
<evidence type="ECO:0000313" key="3">
    <source>
        <dbReference type="Proteomes" id="UP001160758"/>
    </source>
</evidence>
<dbReference type="AlphaFoldDB" id="A0AA43AIJ4"/>
<name>A0AA43AIJ4_AERCA</name>
<evidence type="ECO:0000256" key="1">
    <source>
        <dbReference type="SAM" id="MobiDB-lite"/>
    </source>
</evidence>
<comment type="caution">
    <text evidence="2">The sequence shown here is derived from an EMBL/GenBank/DDBJ whole genome shotgun (WGS) entry which is preliminary data.</text>
</comment>
<dbReference type="EMBL" id="JAOCFT010000001">
    <property type="protein sequence ID" value="MDH1897842.1"/>
    <property type="molecule type" value="Genomic_DNA"/>
</dbReference>
<evidence type="ECO:0000313" key="2">
    <source>
        <dbReference type="EMBL" id="MDH1897842.1"/>
    </source>
</evidence>
<proteinExistence type="predicted"/>
<organism evidence="2 3">
    <name type="scientific">Aeromonas caviae</name>
    <name type="common">Aeromonas punctata</name>
    <dbReference type="NCBI Taxonomy" id="648"/>
    <lineage>
        <taxon>Bacteria</taxon>
        <taxon>Pseudomonadati</taxon>
        <taxon>Pseudomonadota</taxon>
        <taxon>Gammaproteobacteria</taxon>
        <taxon>Aeromonadales</taxon>
        <taxon>Aeromonadaceae</taxon>
        <taxon>Aeromonas</taxon>
    </lineage>
</organism>
<feature type="region of interest" description="Disordered" evidence="1">
    <location>
        <begin position="120"/>
        <end position="145"/>
    </location>
</feature>
<evidence type="ECO:0008006" key="4">
    <source>
        <dbReference type="Google" id="ProtNLM"/>
    </source>
</evidence>